<gene>
    <name evidence="7" type="ORF">VITFI_CDS1032</name>
</gene>
<dbReference type="InterPro" id="IPR051598">
    <property type="entry name" value="TSUP/Inactive_protease-like"/>
</dbReference>
<evidence type="ECO:0000313" key="8">
    <source>
        <dbReference type="Proteomes" id="UP000199729"/>
    </source>
</evidence>
<comment type="similarity">
    <text evidence="5">Belongs to the 4-toluene sulfonate uptake permease (TSUP) (TC 2.A.102) family.</text>
</comment>
<dbReference type="Pfam" id="PF01925">
    <property type="entry name" value="TauE"/>
    <property type="match status" value="1"/>
</dbReference>
<dbReference type="Proteomes" id="UP000199729">
    <property type="component" value="Chromosome"/>
</dbReference>
<name>A0A221KDA2_VITFI</name>
<keyword evidence="4 5" id="KW-0472">Membrane</keyword>
<dbReference type="AlphaFoldDB" id="A0A221KDA2"/>
<keyword evidence="3 5" id="KW-1133">Transmembrane helix</keyword>
<accession>A0A221KDA2</accession>
<dbReference type="RefSeq" id="WP_198301630.1">
    <property type="nucleotide sequence ID" value="NZ_CP022423.1"/>
</dbReference>
<feature type="region of interest" description="Disordered" evidence="6">
    <location>
        <begin position="120"/>
        <end position="140"/>
    </location>
</feature>
<dbReference type="GO" id="GO:0005886">
    <property type="term" value="C:plasma membrane"/>
    <property type="evidence" value="ECO:0007669"/>
    <property type="project" value="UniProtKB-SubCell"/>
</dbReference>
<proteinExistence type="inferred from homology"/>
<dbReference type="KEGG" id="vff:VITFI_CDS1032"/>
<dbReference type="EMBL" id="CP022423">
    <property type="protein sequence ID" value="ASM76810.1"/>
    <property type="molecule type" value="Genomic_DNA"/>
</dbReference>
<dbReference type="PANTHER" id="PTHR43701">
    <property type="entry name" value="MEMBRANE TRANSPORTER PROTEIN MJ0441-RELATED"/>
    <property type="match status" value="1"/>
</dbReference>
<evidence type="ECO:0000313" key="7">
    <source>
        <dbReference type="EMBL" id="ASM76810.1"/>
    </source>
</evidence>
<evidence type="ECO:0000256" key="3">
    <source>
        <dbReference type="ARBA" id="ARBA00022989"/>
    </source>
</evidence>
<evidence type="ECO:0000256" key="4">
    <source>
        <dbReference type="ARBA" id="ARBA00023136"/>
    </source>
</evidence>
<keyword evidence="2 5" id="KW-0812">Transmembrane</keyword>
<comment type="subcellular location">
    <subcellularLocation>
        <location evidence="5">Cell membrane</location>
        <topology evidence="5">Multi-pass membrane protein</topology>
    </subcellularLocation>
    <subcellularLocation>
        <location evidence="1">Membrane</location>
        <topology evidence="1">Multi-pass membrane protein</topology>
    </subcellularLocation>
</comment>
<sequence>MDNTLLAGGLGAIVGVILALTGAGGGSLAVPLLVFGLRLPMQQAAPVALVAVGLASGLGAVLGLRDGLVRYRAAALIGLTGMALAPLGVWLAQHLPTAPLMLMFSVVMGQSAWRMWRASRSDAAPTPAGEEPQLPQERRPCRINPNEGRLTWTRPCARALAGIGMLSGLLSGLLGVGGGFVIVPALTRHTDISPRGIAATSLAVIALVSMGGITAAAGHGTFPWSVAAPFGLGAASALLLGRQVAHRLAGRRLQQIFALLCAGVTLTMAAKALLSWASAAPTHGLM</sequence>
<feature type="transmembrane region" description="Helical" evidence="5">
    <location>
        <begin position="197"/>
        <end position="218"/>
    </location>
</feature>
<feature type="transmembrane region" description="Helical" evidence="5">
    <location>
        <begin position="12"/>
        <end position="35"/>
    </location>
</feature>
<evidence type="ECO:0000256" key="6">
    <source>
        <dbReference type="SAM" id="MobiDB-lite"/>
    </source>
</evidence>
<protein>
    <recommendedName>
        <fullName evidence="5">Probable membrane transporter protein</fullName>
    </recommendedName>
</protein>
<keyword evidence="5" id="KW-1003">Cell membrane</keyword>
<reference evidence="7 8" key="1">
    <citation type="submission" date="2017-07" db="EMBL/GenBank/DDBJ databases">
        <title>Complete Genome Sequence of the cosmetic ferment Vitreoscilla filiformis (ATCC15551).</title>
        <authorList>
            <person name="Contreras S."/>
            <person name="Sagory-Zalkind P."/>
            <person name="Blanquart H."/>
            <person name="Iltis A."/>
            <person name="Morand S.C."/>
        </authorList>
    </citation>
    <scope>NUCLEOTIDE SEQUENCE [LARGE SCALE GENOMIC DNA]</scope>
    <source>
        <strain evidence="7 8">ATCC 15551</strain>
    </source>
</reference>
<feature type="transmembrane region" description="Helical" evidence="5">
    <location>
        <begin position="224"/>
        <end position="244"/>
    </location>
</feature>
<feature type="transmembrane region" description="Helical" evidence="5">
    <location>
        <begin position="71"/>
        <end position="91"/>
    </location>
</feature>
<evidence type="ECO:0000256" key="5">
    <source>
        <dbReference type="RuleBase" id="RU363041"/>
    </source>
</evidence>
<dbReference type="PANTHER" id="PTHR43701:SF2">
    <property type="entry name" value="MEMBRANE TRANSPORTER PROTEIN YJNA-RELATED"/>
    <property type="match status" value="1"/>
</dbReference>
<dbReference type="InterPro" id="IPR002781">
    <property type="entry name" value="TM_pro_TauE-like"/>
</dbReference>
<keyword evidence="8" id="KW-1185">Reference proteome</keyword>
<evidence type="ECO:0000256" key="1">
    <source>
        <dbReference type="ARBA" id="ARBA00004141"/>
    </source>
</evidence>
<organism evidence="7 8">
    <name type="scientific">Vitreoscilla filiformis</name>
    <dbReference type="NCBI Taxonomy" id="63"/>
    <lineage>
        <taxon>Bacteria</taxon>
        <taxon>Pseudomonadati</taxon>
        <taxon>Pseudomonadota</taxon>
        <taxon>Betaproteobacteria</taxon>
        <taxon>Neisseriales</taxon>
        <taxon>Neisseriaceae</taxon>
        <taxon>Vitreoscilla</taxon>
    </lineage>
</organism>
<feature type="transmembrane region" description="Helical" evidence="5">
    <location>
        <begin position="159"/>
        <end position="185"/>
    </location>
</feature>
<feature type="transmembrane region" description="Helical" evidence="5">
    <location>
        <begin position="256"/>
        <end position="277"/>
    </location>
</feature>
<evidence type="ECO:0000256" key="2">
    <source>
        <dbReference type="ARBA" id="ARBA00022692"/>
    </source>
</evidence>
<feature type="transmembrane region" description="Helical" evidence="5">
    <location>
        <begin position="47"/>
        <end position="65"/>
    </location>
</feature>